<proteinExistence type="predicted"/>
<comment type="caution">
    <text evidence="1">The sequence shown here is derived from an EMBL/GenBank/DDBJ whole genome shotgun (WGS) entry which is preliminary data.</text>
</comment>
<dbReference type="EMBL" id="DQVR01000003">
    <property type="protein sequence ID" value="HIQ23439.1"/>
    <property type="molecule type" value="Genomic_DNA"/>
</dbReference>
<gene>
    <name evidence="1" type="ORF">EYH50_00100</name>
</gene>
<dbReference type="AlphaFoldDB" id="A0A832ZSM3"/>
<accession>A0A832ZSM3</accession>
<reference evidence="1" key="1">
    <citation type="journal article" date="2020" name="ISME J.">
        <title>Gammaproteobacteria mediating utilization of methyl-, sulfur- and petroleum organic compounds in deep ocean hydrothermal plumes.</title>
        <authorList>
            <person name="Zhou Z."/>
            <person name="Liu Y."/>
            <person name="Pan J."/>
            <person name="Cron B.R."/>
            <person name="Toner B.M."/>
            <person name="Anantharaman K."/>
            <person name="Breier J.A."/>
            <person name="Dick G.J."/>
            <person name="Li M."/>
        </authorList>
    </citation>
    <scope>NUCLEOTIDE SEQUENCE</scope>
    <source>
        <strain evidence="1">SZUA-1523</strain>
    </source>
</reference>
<organism evidence="1 2">
    <name type="scientific">Pyrodictium delaneyi</name>
    <dbReference type="NCBI Taxonomy" id="1273541"/>
    <lineage>
        <taxon>Archaea</taxon>
        <taxon>Thermoproteota</taxon>
        <taxon>Thermoprotei</taxon>
        <taxon>Desulfurococcales</taxon>
        <taxon>Pyrodictiaceae</taxon>
        <taxon>Pyrodictium</taxon>
    </lineage>
</organism>
<dbReference type="Proteomes" id="UP000600071">
    <property type="component" value="Unassembled WGS sequence"/>
</dbReference>
<name>A0A832ZSM3_9CREN</name>
<protein>
    <submittedName>
        <fullName evidence="1">Uncharacterized protein</fullName>
    </submittedName>
</protein>
<evidence type="ECO:0000313" key="2">
    <source>
        <dbReference type="Proteomes" id="UP000600071"/>
    </source>
</evidence>
<evidence type="ECO:0000313" key="1">
    <source>
        <dbReference type="EMBL" id="HIQ23439.1"/>
    </source>
</evidence>
<sequence>MRLDIVKLLEPFAKGMNVKVINCGGIFQLPYETRSINLFDRMIRNKISRVDIGGKSYHVLVFLDNAGLRRRYYVCVGSTIRITTSDRLVSDDMSGLKLRVKAPAIVIEGCRIELEWSRSRFILTSNIIESCRRCYRAA</sequence>